<organism evidence="1 2">
    <name type="scientific">Sulfurisoma sediminicola</name>
    <dbReference type="NCBI Taxonomy" id="1381557"/>
    <lineage>
        <taxon>Bacteria</taxon>
        <taxon>Pseudomonadati</taxon>
        <taxon>Pseudomonadota</taxon>
        <taxon>Betaproteobacteria</taxon>
        <taxon>Nitrosomonadales</taxon>
        <taxon>Sterolibacteriaceae</taxon>
        <taxon>Sulfurisoma</taxon>
    </lineage>
</organism>
<dbReference type="OrthoDB" id="4380123at2"/>
<evidence type="ECO:0000313" key="2">
    <source>
        <dbReference type="Proteomes" id="UP000268908"/>
    </source>
</evidence>
<dbReference type="PANTHER" id="PTHR17985">
    <property type="entry name" value="SER/THR-RICH PROTEIN T10 IN DGCR REGION"/>
    <property type="match status" value="1"/>
</dbReference>
<protein>
    <submittedName>
        <fullName evidence="1">Uncharacterized protein with NRDE domain</fullName>
    </submittedName>
</protein>
<comment type="caution">
    <text evidence="1">The sequence shown here is derived from an EMBL/GenBank/DDBJ whole genome shotgun (WGS) entry which is preliminary data.</text>
</comment>
<dbReference type="EMBL" id="RCCI01000005">
    <property type="protein sequence ID" value="RLJ64997.1"/>
    <property type="molecule type" value="Genomic_DNA"/>
</dbReference>
<dbReference type="Pfam" id="PF05742">
    <property type="entry name" value="TANGO2"/>
    <property type="match status" value="1"/>
</dbReference>
<dbReference type="PANTHER" id="PTHR17985:SF8">
    <property type="entry name" value="TRANSPORT AND GOLGI ORGANIZATION PROTEIN 2 HOMOLOG"/>
    <property type="match status" value="1"/>
</dbReference>
<accession>A0A497XFW6</accession>
<proteinExistence type="predicted"/>
<dbReference type="AlphaFoldDB" id="A0A497XFW6"/>
<dbReference type="InterPro" id="IPR008551">
    <property type="entry name" value="TANGO2"/>
</dbReference>
<dbReference type="Proteomes" id="UP000268908">
    <property type="component" value="Unassembled WGS sequence"/>
</dbReference>
<reference evidence="1 2" key="1">
    <citation type="submission" date="2018-10" db="EMBL/GenBank/DDBJ databases">
        <title>Genomic Encyclopedia of Type Strains, Phase IV (KMG-IV): sequencing the most valuable type-strain genomes for metagenomic binning, comparative biology and taxonomic classification.</title>
        <authorList>
            <person name="Goeker M."/>
        </authorList>
    </citation>
    <scope>NUCLEOTIDE SEQUENCE [LARGE SCALE GENOMIC DNA]</scope>
    <source>
        <strain evidence="1 2">DSM 26916</strain>
    </source>
</reference>
<gene>
    <name evidence="1" type="ORF">DFR35_1653</name>
</gene>
<name>A0A497XFW6_9PROT</name>
<keyword evidence="2" id="KW-1185">Reference proteome</keyword>
<dbReference type="RefSeq" id="WP_121241478.1">
    <property type="nucleotide sequence ID" value="NZ_BHVV01000006.1"/>
</dbReference>
<sequence>MCLILVAWRSHPQYPLVVAANRDEFFARRTASAEFWADEPNVLAGRDLEGGGTWMGIARTGRFAALTNYRDPARQRNDAPSRGALVADFLRGDDPLDAHLENLMHGAGDYNGFNLMLGDGERLLWFSNVSGEPIELPPGVYGVSNHLLDSPWPKVAAGKAALATALGALPDEAPLFQLLRDDDVHPDEALPRTGVSLDWERLLSSAFVRAPGYGTRSSTVLTVDAANKVSFTEQTWLENGQPGGRKHFSFDRTC</sequence>
<evidence type="ECO:0000313" key="1">
    <source>
        <dbReference type="EMBL" id="RLJ64997.1"/>
    </source>
</evidence>